<protein>
    <submittedName>
        <fullName evidence="2">Uncharacterized protein</fullName>
    </submittedName>
</protein>
<evidence type="ECO:0000313" key="3">
    <source>
        <dbReference type="Proteomes" id="UP001300604"/>
    </source>
</evidence>
<dbReference type="Proteomes" id="UP001300604">
    <property type="component" value="Chromosome"/>
</dbReference>
<dbReference type="AlphaFoldDB" id="A0AA97H353"/>
<feature type="region of interest" description="Disordered" evidence="1">
    <location>
        <begin position="1"/>
        <end position="22"/>
    </location>
</feature>
<sequence length="83" mass="9085">MLQTAKHWKQPKNLIALPNKPASPRQNGNCGFLHVALQVQEPRAANQSSMKLAAANSAEKEESADVKTKAGFYMRYCSARAQG</sequence>
<proteinExistence type="predicted"/>
<evidence type="ECO:0000313" key="2">
    <source>
        <dbReference type="EMBL" id="WOC33465.1"/>
    </source>
</evidence>
<accession>A0AA97H353</accession>
<keyword evidence="3" id="KW-1185">Reference proteome</keyword>
<evidence type="ECO:0000256" key="1">
    <source>
        <dbReference type="SAM" id="MobiDB-lite"/>
    </source>
</evidence>
<gene>
    <name evidence="2" type="ORF">PXC00_06255</name>
</gene>
<reference evidence="3" key="1">
    <citation type="submission" date="2024-06" db="EMBL/GenBank/DDBJ databases">
        <title>Caproicibacterium argilliputei sp. nov, a novel caproic acid producing anaerobic bacterium isolated from pit mud.</title>
        <authorList>
            <person name="Zeng C."/>
        </authorList>
    </citation>
    <scope>NUCLEOTIDE SEQUENCE [LARGE SCALE GENOMIC DNA]</scope>
    <source>
        <strain evidence="3">ZCY20-5</strain>
    </source>
</reference>
<name>A0AA97H353_9FIRM</name>
<reference evidence="2 3" key="2">
    <citation type="submission" date="2024-06" db="EMBL/GenBank/DDBJ databases">
        <title>Caproicibacterium argilliputei sp. nov, a novel caproic acid producing anaerobic bacterium isolated from pit mud.</title>
        <authorList>
            <person name="Xia S."/>
        </authorList>
    </citation>
    <scope>NUCLEOTIDE SEQUENCE [LARGE SCALE GENOMIC DNA]</scope>
    <source>
        <strain evidence="2 3">ZCY20-5</strain>
    </source>
</reference>
<dbReference type="RefSeq" id="WP_275846538.1">
    <property type="nucleotide sequence ID" value="NZ_CP135996.1"/>
</dbReference>
<reference evidence="3" key="3">
    <citation type="submission" date="2024-06" db="EMBL/GenBank/DDBJ databases">
        <authorList>
            <person name="Zeng C."/>
        </authorList>
    </citation>
    <scope>NUCLEOTIDE SEQUENCE [LARGE SCALE GENOMIC DNA]</scope>
    <source>
        <strain evidence="3">ZCY20-5</strain>
    </source>
</reference>
<organism evidence="2 3">
    <name type="scientific">Caproicibacterium argilliputei</name>
    <dbReference type="NCBI Taxonomy" id="3030016"/>
    <lineage>
        <taxon>Bacteria</taxon>
        <taxon>Bacillati</taxon>
        <taxon>Bacillota</taxon>
        <taxon>Clostridia</taxon>
        <taxon>Eubacteriales</taxon>
        <taxon>Oscillospiraceae</taxon>
        <taxon>Caproicibacterium</taxon>
    </lineage>
</organism>
<feature type="compositionally biased region" description="Basic residues" evidence="1">
    <location>
        <begin position="1"/>
        <end position="10"/>
    </location>
</feature>
<dbReference type="EMBL" id="CP135996">
    <property type="protein sequence ID" value="WOC33465.1"/>
    <property type="molecule type" value="Genomic_DNA"/>
</dbReference>
<dbReference type="KEGG" id="carl:PXC00_06255"/>